<reference evidence="4 5" key="1">
    <citation type="submission" date="2020-08" db="EMBL/GenBank/DDBJ databases">
        <title>Draft genome sequence of Parasphingopyxis sp. GrpM-11.</title>
        <authorList>
            <person name="Oh J."/>
            <person name="Roh D.-H."/>
        </authorList>
    </citation>
    <scope>NUCLEOTIDE SEQUENCE [LARGE SCALE GENOMIC DNA]</scope>
    <source>
        <strain evidence="4 5">GrpM-11</strain>
    </source>
</reference>
<protein>
    <submittedName>
        <fullName evidence="4">Autotransporter domain-containing protein</fullName>
    </submittedName>
</protein>
<gene>
    <name evidence="4" type="ORF">H6P80_03335</name>
</gene>
<feature type="region of interest" description="Disordered" evidence="1">
    <location>
        <begin position="109"/>
        <end position="128"/>
    </location>
</feature>
<feature type="domain" description="Autotransporter" evidence="3">
    <location>
        <begin position="790"/>
        <end position="1072"/>
    </location>
</feature>
<evidence type="ECO:0000256" key="2">
    <source>
        <dbReference type="SAM" id="SignalP"/>
    </source>
</evidence>
<dbReference type="Proteomes" id="UP000564378">
    <property type="component" value="Unassembled WGS sequence"/>
</dbReference>
<keyword evidence="5" id="KW-1185">Reference proteome</keyword>
<comment type="caution">
    <text evidence="4">The sequence shown here is derived from an EMBL/GenBank/DDBJ whole genome shotgun (WGS) entry which is preliminary data.</text>
</comment>
<dbReference type="PROSITE" id="PS51208">
    <property type="entry name" value="AUTOTRANSPORTER"/>
    <property type="match status" value="1"/>
</dbReference>
<dbReference type="SMART" id="SM00869">
    <property type="entry name" value="Autotransporter"/>
    <property type="match status" value="1"/>
</dbReference>
<dbReference type="RefSeq" id="WP_185799914.1">
    <property type="nucleotide sequence ID" value="NZ_JACJVJ010000001.1"/>
</dbReference>
<dbReference type="EMBL" id="JACJVJ010000001">
    <property type="protein sequence ID" value="MBC2776647.1"/>
    <property type="molecule type" value="Genomic_DNA"/>
</dbReference>
<evidence type="ECO:0000313" key="5">
    <source>
        <dbReference type="Proteomes" id="UP000564378"/>
    </source>
</evidence>
<keyword evidence="2" id="KW-0732">Signal</keyword>
<dbReference type="AlphaFoldDB" id="A0A842HW45"/>
<feature type="compositionally biased region" description="Acidic residues" evidence="1">
    <location>
        <begin position="109"/>
        <end position="124"/>
    </location>
</feature>
<feature type="signal peptide" evidence="2">
    <location>
        <begin position="1"/>
        <end position="22"/>
    </location>
</feature>
<sequence>MRKLLCCTCLTPVAILAAPVHAETVIDTTVTTPVRTSTVDEGAPDDIRIGTNGKLTPNGGNAITLDSNNDVVVQGAVVIEDANNATGIVITGNRTGTVSNRGKITINEDYEVEDEDDDGDDDGPFAEGENRFGIRLAETATLHGTVANSGTIGIEGNRSAGIALDGLLDGSLSHTGTITVVGDDSQGIRTADVTGNITAAGGIAVQGENAIALDVAGDVGGRLLIQNSIVATGYRYISPPKDTDDLDEDDLLQGGPAVRIAGNVGGGILIDRRPPVDADTEDDEDNDGDGLPDIGEKTADIVSYGAAPGVLIGSETDDIAIGAVAGGSGRGLVIRGGVAGLGTYEDVAAQGLVIGGLGGDVSIAGGLGISGTVRAIALGAEATALQLGAGVTTGDIANSGRIAASGGGVAGEAVRAIAIEQGASLSEISNSGTIEAGANGKADAYAIQDRSGTLDRVLNDGSIVARGSTSGDSVAIDLSANAGGALVRQSAREENGRARLIEGDVRFGGGADRFEIAGGTVAGNTTMGAGNDALTLSGESLYTGNADLGAGDDMVSVAGKSRFTGNIAFGSGANGLTLAGDAVFRGAISHAGTLDVSVQGGTLDVTNTGAVALNSLTVGSGGTIAATIDTANDSNTLYDVAGTAQFADDSVLAIRLTGAGASEGDFVVVRAGTLVGGDALAGETPDLPFLFDGEILVDQANGEVSVSIARKSVEALELNGSQARAFDAVFDALDNDAEVAAAFLAITDGDAFRQSLRQMLPDHAGGTFESASQASRATARYLDDPSAPFADMGGWGYWVQQVAWGTSSDYGDTAAYDVSGWGVNTGAEFMLGPHAAIGGSLSYMLGKIDDEGTANGVDSDHFEAALFLRGQWGGWRANARASAAHIEFDGTRRFTGSADGEAIERTASGSWNGRLYSASGGVSYEFGSGRLRLRPGVSLDYYRLREGGYAETGGGEAFNLTVDSRTSDELAATARLAVGLQFGDEDRRSDWFLVEADGGRRQILGGTIASTTARFEGGEDFTLIPEQRTDGWIGALRLVGGNGGFSLGGEVNAEEQQGRFAYGARATLRIGF</sequence>
<evidence type="ECO:0000259" key="3">
    <source>
        <dbReference type="PROSITE" id="PS51208"/>
    </source>
</evidence>
<accession>A0A842HW45</accession>
<feature type="chain" id="PRO_5032684721" evidence="2">
    <location>
        <begin position="23"/>
        <end position="1072"/>
    </location>
</feature>
<dbReference type="Pfam" id="PF03797">
    <property type="entry name" value="Autotransporter"/>
    <property type="match status" value="1"/>
</dbReference>
<feature type="region of interest" description="Disordered" evidence="1">
    <location>
        <begin position="271"/>
        <end position="293"/>
    </location>
</feature>
<dbReference type="Gene3D" id="2.40.128.130">
    <property type="entry name" value="Autotransporter beta-domain"/>
    <property type="match status" value="1"/>
</dbReference>
<dbReference type="SUPFAM" id="SSF103515">
    <property type="entry name" value="Autotransporter"/>
    <property type="match status" value="1"/>
</dbReference>
<feature type="compositionally biased region" description="Acidic residues" evidence="1">
    <location>
        <begin position="278"/>
        <end position="290"/>
    </location>
</feature>
<evidence type="ECO:0000313" key="4">
    <source>
        <dbReference type="EMBL" id="MBC2776647.1"/>
    </source>
</evidence>
<dbReference type="InterPro" id="IPR005546">
    <property type="entry name" value="Autotransporte_beta"/>
</dbReference>
<evidence type="ECO:0000256" key="1">
    <source>
        <dbReference type="SAM" id="MobiDB-lite"/>
    </source>
</evidence>
<organism evidence="4 5">
    <name type="scientific">Parasphingopyxis marina</name>
    <dbReference type="NCBI Taxonomy" id="2761622"/>
    <lineage>
        <taxon>Bacteria</taxon>
        <taxon>Pseudomonadati</taxon>
        <taxon>Pseudomonadota</taxon>
        <taxon>Alphaproteobacteria</taxon>
        <taxon>Sphingomonadales</taxon>
        <taxon>Sphingomonadaceae</taxon>
        <taxon>Parasphingopyxis</taxon>
    </lineage>
</organism>
<proteinExistence type="predicted"/>
<dbReference type="InterPro" id="IPR036709">
    <property type="entry name" value="Autotransporte_beta_dom_sf"/>
</dbReference>
<name>A0A842HW45_9SPHN</name>